<dbReference type="Gene3D" id="3.30.40.10">
    <property type="entry name" value="Zinc/RING finger domain, C3HC4 (zinc finger)"/>
    <property type="match status" value="1"/>
</dbReference>
<dbReference type="OrthoDB" id="9984778at2759"/>
<dbReference type="Proteomes" id="UP000186922">
    <property type="component" value="Unassembled WGS sequence"/>
</dbReference>
<dbReference type="CDD" id="cd16448">
    <property type="entry name" value="RING-H2"/>
    <property type="match status" value="1"/>
</dbReference>
<dbReference type="GO" id="GO:0006511">
    <property type="term" value="P:ubiquitin-dependent protein catabolic process"/>
    <property type="evidence" value="ECO:0007669"/>
    <property type="project" value="TreeGrafter"/>
</dbReference>
<evidence type="ECO:0000313" key="15">
    <source>
        <dbReference type="Proteomes" id="UP000186922"/>
    </source>
</evidence>
<evidence type="ECO:0000256" key="4">
    <source>
        <dbReference type="ARBA" id="ARBA00022679"/>
    </source>
</evidence>
<name>A0A1D1UEL5_RAMVA</name>
<evidence type="ECO:0000256" key="8">
    <source>
        <dbReference type="ARBA" id="ARBA00022786"/>
    </source>
</evidence>
<keyword evidence="15" id="KW-1185">Reference proteome</keyword>
<evidence type="ECO:0000256" key="9">
    <source>
        <dbReference type="ARBA" id="ARBA00022833"/>
    </source>
</evidence>
<dbReference type="InterPro" id="IPR013083">
    <property type="entry name" value="Znf_RING/FYVE/PHD"/>
</dbReference>
<dbReference type="EC" id="2.3.2.27" evidence="3"/>
<dbReference type="GO" id="GO:0061630">
    <property type="term" value="F:ubiquitin protein ligase activity"/>
    <property type="evidence" value="ECO:0007669"/>
    <property type="project" value="UniProtKB-EC"/>
</dbReference>
<evidence type="ECO:0000256" key="6">
    <source>
        <dbReference type="ARBA" id="ARBA00022723"/>
    </source>
</evidence>
<dbReference type="EMBL" id="BDGG01000001">
    <property type="protein sequence ID" value="GAU88076.1"/>
    <property type="molecule type" value="Genomic_DNA"/>
</dbReference>
<dbReference type="AlphaFoldDB" id="A0A1D1UEL5"/>
<keyword evidence="10" id="KW-1133">Transmembrane helix</keyword>
<evidence type="ECO:0000256" key="11">
    <source>
        <dbReference type="ARBA" id="ARBA00023136"/>
    </source>
</evidence>
<dbReference type="InterPro" id="IPR001841">
    <property type="entry name" value="Znf_RING"/>
</dbReference>
<dbReference type="SUPFAM" id="SSF57850">
    <property type="entry name" value="RING/U-box"/>
    <property type="match status" value="1"/>
</dbReference>
<dbReference type="SMART" id="SM00184">
    <property type="entry name" value="RING"/>
    <property type="match status" value="1"/>
</dbReference>
<evidence type="ECO:0000256" key="1">
    <source>
        <dbReference type="ARBA" id="ARBA00000900"/>
    </source>
</evidence>
<comment type="caution">
    <text evidence="14">The sequence shown here is derived from an EMBL/GenBank/DDBJ whole genome shotgun (WGS) entry which is preliminary data.</text>
</comment>
<keyword evidence="5" id="KW-0812">Transmembrane</keyword>
<evidence type="ECO:0000256" key="12">
    <source>
        <dbReference type="PROSITE-ProRule" id="PRU00175"/>
    </source>
</evidence>
<evidence type="ECO:0000256" key="2">
    <source>
        <dbReference type="ARBA" id="ARBA00004141"/>
    </source>
</evidence>
<sequence>MESKDLVAHEWTSQLAAEVLCAATSNLTAVVRRIISAEFIVKGTLVLGSKRLSWLAGRIIARACRFFGYRAIGTIEQQIHSSSSLFSKASSHRFRCIAPLYFMEDHVAGGVKLLEEKELCSVCLELFESWDRCFLAPCRHIFHMQCILKWIHISLEFSCPSCRQDMYSPDRKTYYARKTFFFLMDVCDFSFDSDLAHLSRMLAKRKSRKTVALIKGY</sequence>
<dbReference type="GO" id="GO:0008270">
    <property type="term" value="F:zinc ion binding"/>
    <property type="evidence" value="ECO:0007669"/>
    <property type="project" value="UniProtKB-KW"/>
</dbReference>
<dbReference type="STRING" id="947166.A0A1D1UEL5"/>
<dbReference type="PROSITE" id="PS50089">
    <property type="entry name" value="ZF_RING_2"/>
    <property type="match status" value="1"/>
</dbReference>
<evidence type="ECO:0000256" key="3">
    <source>
        <dbReference type="ARBA" id="ARBA00012483"/>
    </source>
</evidence>
<dbReference type="GO" id="GO:0016567">
    <property type="term" value="P:protein ubiquitination"/>
    <property type="evidence" value="ECO:0007669"/>
    <property type="project" value="TreeGrafter"/>
</dbReference>
<keyword evidence="7 12" id="KW-0863">Zinc-finger</keyword>
<keyword evidence="11" id="KW-0472">Membrane</keyword>
<gene>
    <name evidence="14" type="primary">RvY_00838-1</name>
    <name evidence="14" type="synonym">RvY_00838.1</name>
    <name evidence="14" type="ORF">RvY_00838</name>
</gene>
<comment type="subcellular location">
    <subcellularLocation>
        <location evidence="2">Membrane</location>
        <topology evidence="2">Multi-pass membrane protein</topology>
    </subcellularLocation>
</comment>
<proteinExistence type="predicted"/>
<comment type="catalytic activity">
    <reaction evidence="1">
        <text>S-ubiquitinyl-[E2 ubiquitin-conjugating enzyme]-L-cysteine + [acceptor protein]-L-lysine = [E2 ubiquitin-conjugating enzyme]-L-cysteine + N(6)-ubiquitinyl-[acceptor protein]-L-lysine.</text>
        <dbReference type="EC" id="2.3.2.27"/>
    </reaction>
</comment>
<feature type="domain" description="RING-type" evidence="13">
    <location>
        <begin position="120"/>
        <end position="163"/>
    </location>
</feature>
<reference evidence="14 15" key="1">
    <citation type="journal article" date="2016" name="Nat. Commun.">
        <title>Extremotolerant tardigrade genome and improved radiotolerance of human cultured cells by tardigrade-unique protein.</title>
        <authorList>
            <person name="Hashimoto T."/>
            <person name="Horikawa D.D."/>
            <person name="Saito Y."/>
            <person name="Kuwahara H."/>
            <person name="Kozuka-Hata H."/>
            <person name="Shin-I T."/>
            <person name="Minakuchi Y."/>
            <person name="Ohishi K."/>
            <person name="Motoyama A."/>
            <person name="Aizu T."/>
            <person name="Enomoto A."/>
            <person name="Kondo K."/>
            <person name="Tanaka S."/>
            <person name="Hara Y."/>
            <person name="Koshikawa S."/>
            <person name="Sagara H."/>
            <person name="Miura T."/>
            <person name="Yokobori S."/>
            <person name="Miyagawa K."/>
            <person name="Suzuki Y."/>
            <person name="Kubo T."/>
            <person name="Oyama M."/>
            <person name="Kohara Y."/>
            <person name="Fujiyama A."/>
            <person name="Arakawa K."/>
            <person name="Katayama T."/>
            <person name="Toyoda A."/>
            <person name="Kunieda T."/>
        </authorList>
    </citation>
    <scope>NUCLEOTIDE SEQUENCE [LARGE SCALE GENOMIC DNA]</scope>
    <source>
        <strain evidence="14 15">YOKOZUNA-1</strain>
    </source>
</reference>
<dbReference type="Pfam" id="PF13639">
    <property type="entry name" value="zf-RING_2"/>
    <property type="match status" value="1"/>
</dbReference>
<protein>
    <recommendedName>
        <fullName evidence="3">RING-type E3 ubiquitin transferase</fullName>
        <ecNumber evidence="3">2.3.2.27</ecNumber>
    </recommendedName>
</protein>
<evidence type="ECO:0000256" key="7">
    <source>
        <dbReference type="ARBA" id="ARBA00022771"/>
    </source>
</evidence>
<accession>A0A1D1UEL5</accession>
<dbReference type="PANTHER" id="PTHR45977">
    <property type="entry name" value="TARGET OF ERK KINASE MPK-1"/>
    <property type="match status" value="1"/>
</dbReference>
<keyword evidence="4" id="KW-0808">Transferase</keyword>
<evidence type="ECO:0000256" key="5">
    <source>
        <dbReference type="ARBA" id="ARBA00022692"/>
    </source>
</evidence>
<organism evidence="14 15">
    <name type="scientific">Ramazzottius varieornatus</name>
    <name type="common">Water bear</name>
    <name type="synonym">Tardigrade</name>
    <dbReference type="NCBI Taxonomy" id="947166"/>
    <lineage>
        <taxon>Eukaryota</taxon>
        <taxon>Metazoa</taxon>
        <taxon>Ecdysozoa</taxon>
        <taxon>Tardigrada</taxon>
        <taxon>Eutardigrada</taxon>
        <taxon>Parachela</taxon>
        <taxon>Hypsibioidea</taxon>
        <taxon>Ramazzottiidae</taxon>
        <taxon>Ramazzottius</taxon>
    </lineage>
</organism>
<dbReference type="GO" id="GO:0016020">
    <property type="term" value="C:membrane"/>
    <property type="evidence" value="ECO:0007669"/>
    <property type="project" value="UniProtKB-SubCell"/>
</dbReference>
<evidence type="ECO:0000256" key="10">
    <source>
        <dbReference type="ARBA" id="ARBA00022989"/>
    </source>
</evidence>
<keyword evidence="6" id="KW-0479">Metal-binding</keyword>
<evidence type="ECO:0000259" key="13">
    <source>
        <dbReference type="PROSITE" id="PS50089"/>
    </source>
</evidence>
<keyword evidence="9" id="KW-0862">Zinc</keyword>
<dbReference type="PANTHER" id="PTHR45977:SF4">
    <property type="entry name" value="RING-TYPE DOMAIN-CONTAINING PROTEIN"/>
    <property type="match status" value="1"/>
</dbReference>
<evidence type="ECO:0000313" key="14">
    <source>
        <dbReference type="EMBL" id="GAU88076.1"/>
    </source>
</evidence>
<keyword evidence="8" id="KW-0833">Ubl conjugation pathway</keyword>